<keyword evidence="3 5" id="KW-1133">Transmembrane helix</keyword>
<dbReference type="OrthoDB" id="9806809at2"/>
<feature type="transmembrane region" description="Helical" evidence="5">
    <location>
        <begin position="133"/>
        <end position="152"/>
    </location>
</feature>
<dbReference type="EMBL" id="QNRK01000056">
    <property type="protein sequence ID" value="RBP02015.1"/>
    <property type="molecule type" value="Genomic_DNA"/>
</dbReference>
<evidence type="ECO:0000256" key="1">
    <source>
        <dbReference type="ARBA" id="ARBA00004651"/>
    </source>
</evidence>
<feature type="transmembrane region" description="Helical" evidence="5">
    <location>
        <begin position="330"/>
        <end position="355"/>
    </location>
</feature>
<dbReference type="CDD" id="cd06261">
    <property type="entry name" value="TM_PBP2"/>
    <property type="match status" value="2"/>
</dbReference>
<comment type="subcellular location">
    <subcellularLocation>
        <location evidence="1 5">Cell membrane</location>
        <topology evidence="1 5">Multi-pass membrane protein</topology>
    </subcellularLocation>
</comment>
<dbReference type="PROSITE" id="PS50928">
    <property type="entry name" value="ABC_TM1"/>
    <property type="match status" value="2"/>
</dbReference>
<evidence type="ECO:0000313" key="7">
    <source>
        <dbReference type="EMBL" id="RBP02015.1"/>
    </source>
</evidence>
<keyword evidence="2 5" id="KW-0812">Transmembrane</keyword>
<evidence type="ECO:0000259" key="6">
    <source>
        <dbReference type="PROSITE" id="PS50928"/>
    </source>
</evidence>
<protein>
    <submittedName>
        <fullName evidence="7">NitT/TauT family transport system permease protein</fullName>
    </submittedName>
</protein>
<feature type="transmembrane region" description="Helical" evidence="5">
    <location>
        <begin position="543"/>
        <end position="562"/>
    </location>
</feature>
<dbReference type="GO" id="GO:0055085">
    <property type="term" value="P:transmembrane transport"/>
    <property type="evidence" value="ECO:0007669"/>
    <property type="project" value="InterPro"/>
</dbReference>
<feature type="transmembrane region" description="Helical" evidence="5">
    <location>
        <begin position="481"/>
        <end position="501"/>
    </location>
</feature>
<feature type="transmembrane region" description="Helical" evidence="5">
    <location>
        <begin position="438"/>
        <end position="460"/>
    </location>
</feature>
<dbReference type="SUPFAM" id="SSF161098">
    <property type="entry name" value="MetI-like"/>
    <property type="match status" value="2"/>
</dbReference>
<dbReference type="PANTHER" id="PTHR42744">
    <property type="entry name" value="BINDING-PROTEIN-DEPENDENT TRANSPORT SYSTEMS INNER MEMBRANE COMPONENT"/>
    <property type="match status" value="1"/>
</dbReference>
<evidence type="ECO:0000313" key="8">
    <source>
        <dbReference type="Proteomes" id="UP000253529"/>
    </source>
</evidence>
<dbReference type="Pfam" id="PF00528">
    <property type="entry name" value="BPD_transp_1"/>
    <property type="match status" value="2"/>
</dbReference>
<comment type="caution">
    <text evidence="7">The sequence shown here is derived from an EMBL/GenBank/DDBJ whole genome shotgun (WGS) entry which is preliminary data.</text>
</comment>
<feature type="transmembrane region" description="Helical" evidence="5">
    <location>
        <begin position="235"/>
        <end position="252"/>
    </location>
</feature>
<evidence type="ECO:0000256" key="3">
    <source>
        <dbReference type="ARBA" id="ARBA00022989"/>
    </source>
</evidence>
<keyword evidence="5" id="KW-0813">Transport</keyword>
<dbReference type="Gene3D" id="1.10.3720.10">
    <property type="entry name" value="MetI-like"/>
    <property type="match status" value="2"/>
</dbReference>
<dbReference type="AlphaFoldDB" id="A0A366EKP9"/>
<feature type="transmembrane region" description="Helical" evidence="5">
    <location>
        <begin position="375"/>
        <end position="398"/>
    </location>
</feature>
<sequence>MSINIASVGRRVLPNQWDLIAFAAIMAVLTAIAQSYHGIAAPLPAPKEDVISLGYGNLPYYALRTALRMFAALFFSLVFTFTYATLAAKSRRWEMVLIPVLDILQSVPILGFLSFTVTFFLGLFPGNTLGAELAAIFAIFTSQAWNMAFSFYQSLRTVPADLDEVSRGLRLSGWQKFWQLEAPFAMPGLIWNTMMSMSGGWFFVVASEAITVGDTTITLPGVGSYIAKANDAGDWSAIGAAILTMAVVILLYDQLLFRPIVAWADKFRVELSASQETSSSWVLNILQRTHWVRMAFQPVFAGLRSLSLAPIRIPRLLPESKRRDQPPSRILDALWVLVVIAVAVYAGWLTVQFIASGGIGWDEVGRVFVLTFYTLVRVFLLIVLASLIWVPIAVWIGLRPKWAERVQPVAQFLAAFPVNLLFGATVSLILFFNLNPNIWLSFLIIFGTQWYIVFNVIGGAAAFPNDLVEAAKNFRIRGWRWWVKVILPGVAPYYLTGAITASGGSWNASIVAELVRWKDHTVVAQGVGSYIAEATDKGDFPKIVLGVAMMSLFVTLFNRLFWRQLYSYAERRLRL</sequence>
<feature type="domain" description="ABC transmembrane type-1" evidence="6">
    <location>
        <begin position="371"/>
        <end position="561"/>
    </location>
</feature>
<feature type="transmembrane region" description="Helical" evidence="5">
    <location>
        <begin position="96"/>
        <end position="121"/>
    </location>
</feature>
<proteinExistence type="inferred from homology"/>
<feature type="domain" description="ABC transmembrane type-1" evidence="6">
    <location>
        <begin position="62"/>
        <end position="256"/>
    </location>
</feature>
<organism evidence="7 8">
    <name type="scientific">Roseiarcus fermentans</name>
    <dbReference type="NCBI Taxonomy" id="1473586"/>
    <lineage>
        <taxon>Bacteria</taxon>
        <taxon>Pseudomonadati</taxon>
        <taxon>Pseudomonadota</taxon>
        <taxon>Alphaproteobacteria</taxon>
        <taxon>Hyphomicrobiales</taxon>
        <taxon>Roseiarcaceae</taxon>
        <taxon>Roseiarcus</taxon>
    </lineage>
</organism>
<feature type="transmembrane region" description="Helical" evidence="5">
    <location>
        <begin position="61"/>
        <end position="84"/>
    </location>
</feature>
<dbReference type="InterPro" id="IPR035906">
    <property type="entry name" value="MetI-like_sf"/>
</dbReference>
<name>A0A366EKP9_9HYPH</name>
<dbReference type="Proteomes" id="UP000253529">
    <property type="component" value="Unassembled WGS sequence"/>
</dbReference>
<evidence type="ECO:0000256" key="4">
    <source>
        <dbReference type="ARBA" id="ARBA00023136"/>
    </source>
</evidence>
<dbReference type="RefSeq" id="WP_113893737.1">
    <property type="nucleotide sequence ID" value="NZ_QNRK01000056.1"/>
</dbReference>
<keyword evidence="8" id="KW-1185">Reference proteome</keyword>
<feature type="transmembrane region" description="Helical" evidence="5">
    <location>
        <begin position="20"/>
        <end position="41"/>
    </location>
</feature>
<feature type="transmembrane region" description="Helical" evidence="5">
    <location>
        <begin position="410"/>
        <end position="432"/>
    </location>
</feature>
<dbReference type="GO" id="GO:0005886">
    <property type="term" value="C:plasma membrane"/>
    <property type="evidence" value="ECO:0007669"/>
    <property type="project" value="UniProtKB-SubCell"/>
</dbReference>
<accession>A0A366EKP9</accession>
<keyword evidence="4 5" id="KW-0472">Membrane</keyword>
<evidence type="ECO:0000256" key="5">
    <source>
        <dbReference type="RuleBase" id="RU363032"/>
    </source>
</evidence>
<dbReference type="InterPro" id="IPR000515">
    <property type="entry name" value="MetI-like"/>
</dbReference>
<comment type="similarity">
    <text evidence="5">Belongs to the binding-protein-dependent transport system permease family.</text>
</comment>
<dbReference type="PANTHER" id="PTHR42744:SF1">
    <property type="entry name" value="BINDING-PROTEIN-DEPENDENT TRANSPORT SYSTEMS INNER MEMBRANE COMPONENT"/>
    <property type="match status" value="1"/>
</dbReference>
<reference evidence="7 8" key="1">
    <citation type="submission" date="2018-06" db="EMBL/GenBank/DDBJ databases">
        <title>Genomic Encyclopedia of Type Strains, Phase IV (KMG-IV): sequencing the most valuable type-strain genomes for metagenomic binning, comparative biology and taxonomic classification.</title>
        <authorList>
            <person name="Goeker M."/>
        </authorList>
    </citation>
    <scope>NUCLEOTIDE SEQUENCE [LARGE SCALE GENOMIC DNA]</scope>
    <source>
        <strain evidence="7 8">DSM 24875</strain>
    </source>
</reference>
<gene>
    <name evidence="7" type="ORF">DFR50_15612</name>
</gene>
<evidence type="ECO:0000256" key="2">
    <source>
        <dbReference type="ARBA" id="ARBA00022692"/>
    </source>
</evidence>
<feature type="transmembrane region" description="Helical" evidence="5">
    <location>
        <begin position="201"/>
        <end position="223"/>
    </location>
</feature>